<dbReference type="Gene3D" id="4.10.240.10">
    <property type="entry name" value="Zn(2)-C6 fungal-type DNA-binding domain"/>
    <property type="match status" value="1"/>
</dbReference>
<keyword evidence="5" id="KW-1185">Reference proteome</keyword>
<protein>
    <recommendedName>
        <fullName evidence="3">Zn(2)-C6 fungal-type domain-containing protein</fullName>
    </recommendedName>
</protein>
<dbReference type="SUPFAM" id="SSF57701">
    <property type="entry name" value="Zn2/Cys6 DNA-binding domain"/>
    <property type="match status" value="1"/>
</dbReference>
<dbReference type="PROSITE" id="PS50048">
    <property type="entry name" value="ZN2_CY6_FUNGAL_2"/>
    <property type="match status" value="1"/>
</dbReference>
<feature type="compositionally biased region" description="Low complexity" evidence="2">
    <location>
        <begin position="275"/>
        <end position="293"/>
    </location>
</feature>
<dbReference type="InterPro" id="IPR050797">
    <property type="entry name" value="Carb_Metab_Trans_Reg"/>
</dbReference>
<evidence type="ECO:0000256" key="1">
    <source>
        <dbReference type="ARBA" id="ARBA00023242"/>
    </source>
</evidence>
<dbReference type="CDD" id="cd00067">
    <property type="entry name" value="GAL4"/>
    <property type="match status" value="1"/>
</dbReference>
<dbReference type="Proteomes" id="UP001590951">
    <property type="component" value="Unassembled WGS sequence"/>
</dbReference>
<dbReference type="InterPro" id="IPR036864">
    <property type="entry name" value="Zn2-C6_fun-type_DNA-bd_sf"/>
</dbReference>
<dbReference type="PANTHER" id="PTHR31668">
    <property type="entry name" value="GLUCOSE TRANSPORT TRANSCRIPTION REGULATOR RGT1-RELATED-RELATED"/>
    <property type="match status" value="1"/>
</dbReference>
<dbReference type="EMBL" id="JBHFEH010000090">
    <property type="protein sequence ID" value="KAL2047876.1"/>
    <property type="molecule type" value="Genomic_DNA"/>
</dbReference>
<accession>A0ABR4AQP0</accession>
<comment type="caution">
    <text evidence="4">The sequence shown here is derived from an EMBL/GenBank/DDBJ whole genome shotgun (WGS) entry which is preliminary data.</text>
</comment>
<dbReference type="Pfam" id="PF00172">
    <property type="entry name" value="Zn_clus"/>
    <property type="match status" value="1"/>
</dbReference>
<sequence>MITIIMTPMSAGSSPLGDIVNGFSASRPNTQSKRAACDRCRGQKLKCLREERNGNFDNGKCTRCNTAGAVCSFSASKRAGRPTASASSNPMERKGRGKGAQVANKSKQSGFAERSQNDVAEGQQGEYCDRLLLGRAMTVEEREGDELLGRPLNDSSMQDSDREPLADLPWADESTTAFYDGANRPIFESFGNGYNWSLQTALSTSQLTQTGALGNNAIPAHFKASNNQMSEPPPLAFDQRALDMHIGAPSGEMEEEGSMDFSAMSFTPKPKDLAESASGISSGGPSSEPSISGDDTQHRRMLELSELGMSLYSQLIANEEYHQAQTSTGSLGLKENFVGSILKSSATFLNILTSFYPTASIKHSTSKIPVFDPNEGEDETSTFGDFSDLANPTGQTYNYKRTGSSTSISTANEEDTRPAAADMTTVFQLLTCFIRIIRLHSIFYTQVHNYLTALPSKREESLPPIFPGMQVGGVPLDEFRNFQVKLLLQISTHVLGEIEMLLGLPDGYRISKKNPQSQGILETSVSVQFIEMMMRENGRCGFGIEWDRIKSIRDNLGNLRVLLKGTINI</sequence>
<evidence type="ECO:0000313" key="4">
    <source>
        <dbReference type="EMBL" id="KAL2047876.1"/>
    </source>
</evidence>
<feature type="region of interest" description="Disordered" evidence="2">
    <location>
        <begin position="142"/>
        <end position="164"/>
    </location>
</feature>
<dbReference type="PANTHER" id="PTHR31668:SF4">
    <property type="entry name" value="TRANSCRIPTIONAL ACTIVATOR PROTEIN DAL81"/>
    <property type="match status" value="1"/>
</dbReference>
<feature type="domain" description="Zn(2)-C6 fungal-type" evidence="3">
    <location>
        <begin position="36"/>
        <end position="73"/>
    </location>
</feature>
<reference evidence="4 5" key="1">
    <citation type="submission" date="2024-09" db="EMBL/GenBank/DDBJ databases">
        <title>Rethinking Asexuality: The Enigmatic Case of Functional Sexual Genes in Lepraria (Stereocaulaceae).</title>
        <authorList>
            <person name="Doellman M."/>
            <person name="Sun Y."/>
            <person name="Barcenas-Pena A."/>
            <person name="Lumbsch H.T."/>
            <person name="Grewe F."/>
        </authorList>
    </citation>
    <scope>NUCLEOTIDE SEQUENCE [LARGE SCALE GENOMIC DNA]</scope>
    <source>
        <strain evidence="4 5">Grewe 0041</strain>
    </source>
</reference>
<proteinExistence type="predicted"/>
<feature type="region of interest" description="Disordered" evidence="2">
    <location>
        <begin position="272"/>
        <end position="296"/>
    </location>
</feature>
<dbReference type="InterPro" id="IPR001138">
    <property type="entry name" value="Zn2Cys6_DnaBD"/>
</dbReference>
<feature type="region of interest" description="Disordered" evidence="2">
    <location>
        <begin position="78"/>
        <end position="120"/>
    </location>
</feature>
<dbReference type="SMART" id="SM00066">
    <property type="entry name" value="GAL4"/>
    <property type="match status" value="1"/>
</dbReference>
<name>A0ABR4AQP0_9LECA</name>
<organism evidence="4 5">
    <name type="scientific">Lepraria finkii</name>
    <dbReference type="NCBI Taxonomy" id="1340010"/>
    <lineage>
        <taxon>Eukaryota</taxon>
        <taxon>Fungi</taxon>
        <taxon>Dikarya</taxon>
        <taxon>Ascomycota</taxon>
        <taxon>Pezizomycotina</taxon>
        <taxon>Lecanoromycetes</taxon>
        <taxon>OSLEUM clade</taxon>
        <taxon>Lecanoromycetidae</taxon>
        <taxon>Lecanorales</taxon>
        <taxon>Lecanorineae</taxon>
        <taxon>Stereocaulaceae</taxon>
        <taxon>Lepraria</taxon>
    </lineage>
</organism>
<evidence type="ECO:0000256" key="2">
    <source>
        <dbReference type="SAM" id="MobiDB-lite"/>
    </source>
</evidence>
<evidence type="ECO:0000259" key="3">
    <source>
        <dbReference type="PROSITE" id="PS50048"/>
    </source>
</evidence>
<keyword evidence="1" id="KW-0539">Nucleus</keyword>
<gene>
    <name evidence="4" type="ORF">ABVK25_011258</name>
</gene>
<evidence type="ECO:0000313" key="5">
    <source>
        <dbReference type="Proteomes" id="UP001590951"/>
    </source>
</evidence>